<proteinExistence type="predicted"/>
<evidence type="ECO:0000313" key="4">
    <source>
        <dbReference type="Proteomes" id="UP000053676"/>
    </source>
</evidence>
<name>W2T6R7_NECAM</name>
<organism evidence="3 4">
    <name type="scientific">Necator americanus</name>
    <name type="common">Human hookworm</name>
    <dbReference type="NCBI Taxonomy" id="51031"/>
    <lineage>
        <taxon>Eukaryota</taxon>
        <taxon>Metazoa</taxon>
        <taxon>Ecdysozoa</taxon>
        <taxon>Nematoda</taxon>
        <taxon>Chromadorea</taxon>
        <taxon>Rhabditida</taxon>
        <taxon>Rhabditina</taxon>
        <taxon>Rhabditomorpha</taxon>
        <taxon>Strongyloidea</taxon>
        <taxon>Ancylostomatidae</taxon>
        <taxon>Bunostominae</taxon>
        <taxon>Necator</taxon>
    </lineage>
</organism>
<accession>W2T6R7</accession>
<dbReference type="EMBL" id="KI660178">
    <property type="protein sequence ID" value="ETN77314.1"/>
    <property type="molecule type" value="Genomic_DNA"/>
</dbReference>
<feature type="signal peptide" evidence="2">
    <location>
        <begin position="1"/>
        <end position="17"/>
    </location>
</feature>
<evidence type="ECO:0000256" key="2">
    <source>
        <dbReference type="SAM" id="SignalP"/>
    </source>
</evidence>
<dbReference type="OrthoDB" id="5807133at2759"/>
<feature type="region of interest" description="Disordered" evidence="1">
    <location>
        <begin position="86"/>
        <end position="117"/>
    </location>
</feature>
<evidence type="ECO:0000313" key="3">
    <source>
        <dbReference type="EMBL" id="ETN77314.1"/>
    </source>
</evidence>
<keyword evidence="2" id="KW-0732">Signal</keyword>
<reference evidence="4" key="1">
    <citation type="journal article" date="2014" name="Nat. Genet.">
        <title>Genome of the human hookworm Necator americanus.</title>
        <authorList>
            <person name="Tang Y.T."/>
            <person name="Gao X."/>
            <person name="Rosa B.A."/>
            <person name="Abubucker S."/>
            <person name="Hallsworth-Pepin K."/>
            <person name="Martin J."/>
            <person name="Tyagi R."/>
            <person name="Heizer E."/>
            <person name="Zhang X."/>
            <person name="Bhonagiri-Palsikar V."/>
            <person name="Minx P."/>
            <person name="Warren W.C."/>
            <person name="Wang Q."/>
            <person name="Zhan B."/>
            <person name="Hotez P.J."/>
            <person name="Sternberg P.W."/>
            <person name="Dougall A."/>
            <person name="Gaze S.T."/>
            <person name="Mulvenna J."/>
            <person name="Sotillo J."/>
            <person name="Ranganathan S."/>
            <person name="Rabelo E.M."/>
            <person name="Wilson R.K."/>
            <person name="Felgner P.L."/>
            <person name="Bethony J."/>
            <person name="Hawdon J.M."/>
            <person name="Gasser R.B."/>
            <person name="Loukas A."/>
            <person name="Mitreva M."/>
        </authorList>
    </citation>
    <scope>NUCLEOTIDE SEQUENCE [LARGE SCALE GENOMIC DNA]</scope>
</reference>
<dbReference type="KEGG" id="nai:NECAME_03214"/>
<gene>
    <name evidence="3" type="ORF">NECAME_03214</name>
</gene>
<dbReference type="AlphaFoldDB" id="W2T6R7"/>
<dbReference type="Proteomes" id="UP000053676">
    <property type="component" value="Unassembled WGS sequence"/>
</dbReference>
<feature type="chain" id="PRO_5004825241" evidence="2">
    <location>
        <begin position="18"/>
        <end position="117"/>
    </location>
</feature>
<keyword evidence="4" id="KW-1185">Reference proteome</keyword>
<protein>
    <submittedName>
        <fullName evidence="3">Uncharacterized protein</fullName>
    </submittedName>
</protein>
<sequence>MRIILFVFLSLIAIALSLDCRKFSFAPACRGIMLKRSETTERQQSLELYQLAQNLEMLSLLIREAEAEGIKECIPISWIRNKLATKASDAPPPPLFTVSRDSRDRNEAHAQNIRTHK</sequence>
<dbReference type="OMA" id="RSGGHPM"/>
<evidence type="ECO:0000256" key="1">
    <source>
        <dbReference type="SAM" id="MobiDB-lite"/>
    </source>
</evidence>